<keyword evidence="1" id="KW-1133">Transmembrane helix</keyword>
<feature type="transmembrane region" description="Helical" evidence="1">
    <location>
        <begin position="81"/>
        <end position="103"/>
    </location>
</feature>
<feature type="transmembrane region" description="Helical" evidence="1">
    <location>
        <begin position="227"/>
        <end position="260"/>
    </location>
</feature>
<accession>A0A226D0J2</accession>
<evidence type="ECO:0000313" key="2">
    <source>
        <dbReference type="EMBL" id="OXA38318.1"/>
    </source>
</evidence>
<feature type="transmembrane region" description="Helical" evidence="1">
    <location>
        <begin position="332"/>
        <end position="357"/>
    </location>
</feature>
<comment type="caution">
    <text evidence="2">The sequence shown here is derived from an EMBL/GenBank/DDBJ whole genome shotgun (WGS) entry which is preliminary data.</text>
</comment>
<dbReference type="AlphaFoldDB" id="A0A226D0J2"/>
<gene>
    <name evidence="2" type="ORF">Fcan01_27001</name>
</gene>
<evidence type="ECO:0000256" key="1">
    <source>
        <dbReference type="SAM" id="Phobius"/>
    </source>
</evidence>
<dbReference type="Proteomes" id="UP000198287">
    <property type="component" value="Unassembled WGS sequence"/>
</dbReference>
<name>A0A226D0J2_FOLCA</name>
<proteinExistence type="predicted"/>
<feature type="transmembrane region" description="Helical" evidence="1">
    <location>
        <begin position="299"/>
        <end position="320"/>
    </location>
</feature>
<keyword evidence="1" id="KW-0812">Transmembrane</keyword>
<dbReference type="EMBL" id="LNIX01000047">
    <property type="protein sequence ID" value="OXA38318.1"/>
    <property type="molecule type" value="Genomic_DNA"/>
</dbReference>
<sequence>MWHEEAFRHFRRSIHATHRNSLHSGYFISWDEKSGRATPLGNGWHYRMYQILALFCILVVLPMLVFRWAQLLWQERADLVEIFFAALSTVYLWIAAHFLRYFVSPDGPKTFVNMFDSILSLEKTLEGNGNKVSVTATMVTVTMVTVWKMSKRSTPTKFGGFSIARRRVKMYIADKTENRRLKSYKCPAARKRQAKSDEDKTVAKRAYDSSRNLYLTPRHHQCHTKLFSALVVSLAGTFVASVTAIGILIVMYGIVALYLWTLFLVPSRDDFGISFDTGVKIYRALRVMTLVQFDLYRDFVIVLMHHFYAVVWATMAIYYVMMQVIVNKKVTIFSMIVCVTMVFVAASIEWFAIAFVAKGTALSKEFIIQAGRNHGRNKYRKRVLRSLLPNFINLEFVSSVETMREGIEMGYFANFMDKVTGNTICNSVSEVDADKFSAAAAPVFEDFSAAAPVFGDFSAAYKYPDGVNTFIQTTTFHMEICFLASVTSLFCKYYAKHAYLMNWTIFLLTLVIGSSSATFRRKDDTTAYTQMCVAPRVTGAYLRGLTTKCGQEQSLECETYGGNVNPMVNCKTNGDADKNYNFRLCCQGGKDEEKPSNLKWMDCRGDNDEASKATKGCGEKMELTCDDEGYKGEPRCKVYGSFLERKFNTCCFEDYGITTYPWGNEEVPNYKTNLNLTAASIARLLWTTSRISTATVPPPRPRVPATSFRTISIFRAAVHHCFIESTHPQAG</sequence>
<protein>
    <submittedName>
        <fullName evidence="2">Uncharacterized protein</fullName>
    </submittedName>
</protein>
<keyword evidence="1" id="KW-0472">Membrane</keyword>
<organism evidence="2 3">
    <name type="scientific">Folsomia candida</name>
    <name type="common">Springtail</name>
    <dbReference type="NCBI Taxonomy" id="158441"/>
    <lineage>
        <taxon>Eukaryota</taxon>
        <taxon>Metazoa</taxon>
        <taxon>Ecdysozoa</taxon>
        <taxon>Arthropoda</taxon>
        <taxon>Hexapoda</taxon>
        <taxon>Collembola</taxon>
        <taxon>Entomobryomorpha</taxon>
        <taxon>Isotomoidea</taxon>
        <taxon>Isotomidae</taxon>
        <taxon>Proisotominae</taxon>
        <taxon>Folsomia</taxon>
    </lineage>
</organism>
<keyword evidence="3" id="KW-1185">Reference proteome</keyword>
<evidence type="ECO:0000313" key="3">
    <source>
        <dbReference type="Proteomes" id="UP000198287"/>
    </source>
</evidence>
<feature type="transmembrane region" description="Helical" evidence="1">
    <location>
        <begin position="48"/>
        <end position="69"/>
    </location>
</feature>
<reference evidence="2 3" key="1">
    <citation type="submission" date="2015-12" db="EMBL/GenBank/DDBJ databases">
        <title>The genome of Folsomia candida.</title>
        <authorList>
            <person name="Faddeeva A."/>
            <person name="Derks M.F."/>
            <person name="Anvar Y."/>
            <person name="Smit S."/>
            <person name="Van Straalen N."/>
            <person name="Roelofs D."/>
        </authorList>
    </citation>
    <scope>NUCLEOTIDE SEQUENCE [LARGE SCALE GENOMIC DNA]</scope>
    <source>
        <strain evidence="2 3">VU population</strain>
        <tissue evidence="2">Whole body</tissue>
    </source>
</reference>